<evidence type="ECO:0000313" key="7">
    <source>
        <dbReference type="EMBL" id="CAB4855475.1"/>
    </source>
</evidence>
<evidence type="ECO:0000313" key="4">
    <source>
        <dbReference type="EMBL" id="CAB4719167.1"/>
    </source>
</evidence>
<dbReference type="EMBL" id="CAFBMF010000019">
    <property type="protein sequence ID" value="CAB4892538.1"/>
    <property type="molecule type" value="Genomic_DNA"/>
</dbReference>
<keyword evidence="2" id="KW-0698">rRNA processing</keyword>
<gene>
    <name evidence="4" type="ORF">UFOPK2658_00897</name>
    <name evidence="5" type="ORF">UFOPK2880_00677</name>
    <name evidence="6" type="ORF">UFOPK3004_01025</name>
    <name evidence="7" type="ORF">UFOPK3304_00072</name>
    <name evidence="8" type="ORF">UFOPK3494_00472</name>
    <name evidence="9" type="ORF">UFOPK4134_00424</name>
</gene>
<dbReference type="PANTHER" id="PTHR31760">
    <property type="entry name" value="S-ADENOSYL-L-METHIONINE-DEPENDENT METHYLTRANSFERASES SUPERFAMILY PROTEIN"/>
    <property type="match status" value="1"/>
</dbReference>
<dbReference type="EMBL" id="CAFBLJ010000002">
    <property type="protein sequence ID" value="CAB4855475.1"/>
    <property type="molecule type" value="Genomic_DNA"/>
</dbReference>
<dbReference type="CDD" id="cd02440">
    <property type="entry name" value="AdoMet_MTases"/>
    <property type="match status" value="1"/>
</dbReference>
<evidence type="ECO:0000313" key="9">
    <source>
        <dbReference type="EMBL" id="CAB5023638.1"/>
    </source>
</evidence>
<evidence type="ECO:0000313" key="6">
    <source>
        <dbReference type="EMBL" id="CAB4807528.1"/>
    </source>
</evidence>
<keyword evidence="1" id="KW-0963">Cytoplasm</keyword>
<dbReference type="EMBL" id="CAEZZP010000030">
    <property type="protein sequence ID" value="CAB4768560.1"/>
    <property type="molecule type" value="Genomic_DNA"/>
</dbReference>
<dbReference type="SUPFAM" id="SSF53335">
    <property type="entry name" value="S-adenosyl-L-methionine-dependent methyltransferases"/>
    <property type="match status" value="1"/>
</dbReference>
<dbReference type="Pfam" id="PF02527">
    <property type="entry name" value="GidB"/>
    <property type="match status" value="1"/>
</dbReference>
<dbReference type="AlphaFoldDB" id="A0A6J7R0M8"/>
<keyword evidence="3" id="KW-0808">Transferase</keyword>
<evidence type="ECO:0000256" key="1">
    <source>
        <dbReference type="ARBA" id="ARBA00022490"/>
    </source>
</evidence>
<dbReference type="InterPro" id="IPR003682">
    <property type="entry name" value="rRNA_ssu_MeTfrase_G"/>
</dbReference>
<dbReference type="InterPro" id="IPR029063">
    <property type="entry name" value="SAM-dependent_MTases_sf"/>
</dbReference>
<dbReference type="EMBL" id="CAEZYH010000030">
    <property type="protein sequence ID" value="CAB4719167.1"/>
    <property type="molecule type" value="Genomic_DNA"/>
</dbReference>
<name>A0A6J7R0M8_9ZZZZ</name>
<organism evidence="9">
    <name type="scientific">freshwater metagenome</name>
    <dbReference type="NCBI Taxonomy" id="449393"/>
    <lineage>
        <taxon>unclassified sequences</taxon>
        <taxon>metagenomes</taxon>
        <taxon>ecological metagenomes</taxon>
    </lineage>
</organism>
<dbReference type="GO" id="GO:0005829">
    <property type="term" value="C:cytosol"/>
    <property type="evidence" value="ECO:0007669"/>
    <property type="project" value="TreeGrafter"/>
</dbReference>
<protein>
    <submittedName>
        <fullName evidence="9">Unannotated protein</fullName>
    </submittedName>
</protein>
<dbReference type="Gene3D" id="3.40.50.150">
    <property type="entry name" value="Vaccinia Virus protein VP39"/>
    <property type="match status" value="1"/>
</dbReference>
<evidence type="ECO:0000256" key="3">
    <source>
        <dbReference type="ARBA" id="ARBA00022679"/>
    </source>
</evidence>
<dbReference type="EMBL" id="CAFBPS010000017">
    <property type="protein sequence ID" value="CAB5023638.1"/>
    <property type="molecule type" value="Genomic_DNA"/>
</dbReference>
<proteinExistence type="predicted"/>
<evidence type="ECO:0000313" key="8">
    <source>
        <dbReference type="EMBL" id="CAB4892538.1"/>
    </source>
</evidence>
<dbReference type="EMBL" id="CAFAAL010000087">
    <property type="protein sequence ID" value="CAB4807528.1"/>
    <property type="molecule type" value="Genomic_DNA"/>
</dbReference>
<accession>A0A6J7R0M8</accession>
<evidence type="ECO:0000313" key="5">
    <source>
        <dbReference type="EMBL" id="CAB4768560.1"/>
    </source>
</evidence>
<reference evidence="9" key="1">
    <citation type="submission" date="2020-05" db="EMBL/GenBank/DDBJ databases">
        <authorList>
            <person name="Chiriac C."/>
            <person name="Salcher M."/>
            <person name="Ghai R."/>
            <person name="Kavagutti S V."/>
        </authorList>
    </citation>
    <scope>NUCLEOTIDE SEQUENCE</scope>
</reference>
<dbReference type="GO" id="GO:0070043">
    <property type="term" value="F:rRNA (guanine-N7-)-methyltransferase activity"/>
    <property type="evidence" value="ECO:0007669"/>
    <property type="project" value="TreeGrafter"/>
</dbReference>
<sequence length="188" mass="20131">MSMVPPLSPNNRKKLLDALGDAQRIGMLGNRSLDQVIDHSLAFVAALPETAQTVVDLGSGGGDPGLVIAAARPKVMTTLVDRRAKRTDLLTRLVGRMGFQAHVEVLEIDVALLPQRFPGRTWDAVTSRGFGSPAYTAQHAAPLLASGGLLIVSEPPESDGRRWRDPEVEATGLKWQKVLLGVAVLQKA</sequence>
<dbReference type="PANTHER" id="PTHR31760:SF0">
    <property type="entry name" value="S-ADENOSYL-L-METHIONINE-DEPENDENT METHYLTRANSFERASES SUPERFAMILY PROTEIN"/>
    <property type="match status" value="1"/>
</dbReference>
<evidence type="ECO:0000256" key="2">
    <source>
        <dbReference type="ARBA" id="ARBA00022552"/>
    </source>
</evidence>